<accession>A0A6J6J9D7</accession>
<evidence type="ECO:0000256" key="5">
    <source>
        <dbReference type="ARBA" id="ARBA00022679"/>
    </source>
</evidence>
<dbReference type="PROSITE" id="PS00792">
    <property type="entry name" value="DHPS_1"/>
    <property type="match status" value="1"/>
</dbReference>
<evidence type="ECO:0000313" key="10">
    <source>
        <dbReference type="EMBL" id="CAB4633103.1"/>
    </source>
</evidence>
<comment type="pathway">
    <text evidence="3">Cofactor biosynthesis; tetrahydrofolate biosynthesis; 7,8-dihydrofolate from 2-amino-4-hydroxy-6-hydroxymethyl-7,8-dihydropteridine diphosphate and 4-aminobenzoate: step 1/2.</text>
</comment>
<sequence>MVNFTRPLIMGVINITPDSFSDGGQFLDSSEAVKHALQLVREGANIIDLGGESTRPGALRVKLEEEQARVLPVIEALMQNAEFKARGAIISIDTMNAQTAALAVAAGAAIVNDVSGGLADEQMFAELKNLNCKFIVSHWRGFSETMDSLNNYTSVAKDVAEELIERVAKAEAAGISRERLIIDPGLGFAKDIAQNWHLVARLDELEKLELPILVGASRKRFLAGALEPQDAAGVSNQRRDLATAVLTALLLQRKLWGVRVHNVATTLDAIKVVEALAFANEESSGQS</sequence>
<dbReference type="PROSITE" id="PS00793">
    <property type="entry name" value="DHPS_2"/>
    <property type="match status" value="1"/>
</dbReference>
<dbReference type="EMBL" id="CAEZVT010000032">
    <property type="protein sequence ID" value="CAB4633103.1"/>
    <property type="molecule type" value="Genomic_DNA"/>
</dbReference>
<feature type="domain" description="Pterin-binding" evidence="9">
    <location>
        <begin position="7"/>
        <end position="271"/>
    </location>
</feature>
<dbReference type="InterPro" id="IPR045031">
    <property type="entry name" value="DHP_synth-like"/>
</dbReference>
<dbReference type="InterPro" id="IPR006390">
    <property type="entry name" value="DHP_synth_dom"/>
</dbReference>
<dbReference type="PANTHER" id="PTHR20941:SF1">
    <property type="entry name" value="FOLIC ACID SYNTHESIS PROTEIN FOL1"/>
    <property type="match status" value="1"/>
</dbReference>
<evidence type="ECO:0000256" key="1">
    <source>
        <dbReference type="ARBA" id="ARBA00000012"/>
    </source>
</evidence>
<organism evidence="10">
    <name type="scientific">freshwater metagenome</name>
    <dbReference type="NCBI Taxonomy" id="449393"/>
    <lineage>
        <taxon>unclassified sequences</taxon>
        <taxon>metagenomes</taxon>
        <taxon>ecological metagenomes</taxon>
    </lineage>
</organism>
<evidence type="ECO:0000256" key="2">
    <source>
        <dbReference type="ARBA" id="ARBA00001946"/>
    </source>
</evidence>
<dbReference type="GO" id="GO:0005829">
    <property type="term" value="C:cytosol"/>
    <property type="evidence" value="ECO:0007669"/>
    <property type="project" value="TreeGrafter"/>
</dbReference>
<dbReference type="Pfam" id="PF00809">
    <property type="entry name" value="Pterin_bind"/>
    <property type="match status" value="1"/>
</dbReference>
<evidence type="ECO:0000259" key="9">
    <source>
        <dbReference type="PROSITE" id="PS50972"/>
    </source>
</evidence>
<name>A0A6J6J9D7_9ZZZZ</name>
<evidence type="ECO:0000256" key="4">
    <source>
        <dbReference type="ARBA" id="ARBA00012458"/>
    </source>
</evidence>
<dbReference type="PANTHER" id="PTHR20941">
    <property type="entry name" value="FOLATE SYNTHESIS PROTEINS"/>
    <property type="match status" value="1"/>
</dbReference>
<dbReference type="InterPro" id="IPR011005">
    <property type="entry name" value="Dihydropteroate_synth-like_sf"/>
</dbReference>
<dbReference type="SUPFAM" id="SSF51717">
    <property type="entry name" value="Dihydropteroate synthetase-like"/>
    <property type="match status" value="1"/>
</dbReference>
<gene>
    <name evidence="10" type="ORF">UFOPK2131_00431</name>
</gene>
<keyword evidence="7" id="KW-0460">Magnesium</keyword>
<evidence type="ECO:0000256" key="8">
    <source>
        <dbReference type="ARBA" id="ARBA00022909"/>
    </source>
</evidence>
<evidence type="ECO:0000256" key="3">
    <source>
        <dbReference type="ARBA" id="ARBA00004763"/>
    </source>
</evidence>
<reference evidence="10" key="1">
    <citation type="submission" date="2020-05" db="EMBL/GenBank/DDBJ databases">
        <authorList>
            <person name="Chiriac C."/>
            <person name="Salcher M."/>
            <person name="Ghai R."/>
            <person name="Kavagutti S V."/>
        </authorList>
    </citation>
    <scope>NUCLEOTIDE SEQUENCE</scope>
</reference>
<dbReference type="GO" id="GO:0046656">
    <property type="term" value="P:folic acid biosynthetic process"/>
    <property type="evidence" value="ECO:0007669"/>
    <property type="project" value="UniProtKB-KW"/>
</dbReference>
<dbReference type="InterPro" id="IPR000489">
    <property type="entry name" value="Pterin-binding_dom"/>
</dbReference>
<dbReference type="Gene3D" id="3.20.20.20">
    <property type="entry name" value="Dihydropteroate synthase-like"/>
    <property type="match status" value="1"/>
</dbReference>
<dbReference type="GO" id="GO:0046654">
    <property type="term" value="P:tetrahydrofolate biosynthetic process"/>
    <property type="evidence" value="ECO:0007669"/>
    <property type="project" value="TreeGrafter"/>
</dbReference>
<evidence type="ECO:0000256" key="7">
    <source>
        <dbReference type="ARBA" id="ARBA00022842"/>
    </source>
</evidence>
<dbReference type="FunFam" id="3.20.20.20:FF:000006">
    <property type="entry name" value="Dihydropteroate synthase"/>
    <property type="match status" value="1"/>
</dbReference>
<proteinExistence type="predicted"/>
<dbReference type="EC" id="2.5.1.15" evidence="4"/>
<comment type="cofactor">
    <cofactor evidence="2">
        <name>Mg(2+)</name>
        <dbReference type="ChEBI" id="CHEBI:18420"/>
    </cofactor>
</comment>
<dbReference type="PROSITE" id="PS50972">
    <property type="entry name" value="PTERIN_BINDING"/>
    <property type="match status" value="1"/>
</dbReference>
<keyword evidence="6" id="KW-0479">Metal-binding</keyword>
<dbReference type="GO" id="GO:0046872">
    <property type="term" value="F:metal ion binding"/>
    <property type="evidence" value="ECO:0007669"/>
    <property type="project" value="UniProtKB-KW"/>
</dbReference>
<evidence type="ECO:0000256" key="6">
    <source>
        <dbReference type="ARBA" id="ARBA00022723"/>
    </source>
</evidence>
<protein>
    <recommendedName>
        <fullName evidence="4">dihydropteroate synthase</fullName>
        <ecNumber evidence="4">2.5.1.15</ecNumber>
    </recommendedName>
</protein>
<dbReference type="CDD" id="cd00739">
    <property type="entry name" value="DHPS"/>
    <property type="match status" value="1"/>
</dbReference>
<dbReference type="GO" id="GO:0004156">
    <property type="term" value="F:dihydropteroate synthase activity"/>
    <property type="evidence" value="ECO:0007669"/>
    <property type="project" value="UniProtKB-EC"/>
</dbReference>
<dbReference type="AlphaFoldDB" id="A0A6J6J9D7"/>
<keyword evidence="8" id="KW-0289">Folate biosynthesis</keyword>
<keyword evidence="5" id="KW-0808">Transferase</keyword>
<dbReference type="NCBIfam" id="TIGR01496">
    <property type="entry name" value="DHPS"/>
    <property type="match status" value="1"/>
</dbReference>
<comment type="catalytic activity">
    <reaction evidence="1">
        <text>(7,8-dihydropterin-6-yl)methyl diphosphate + 4-aminobenzoate = 7,8-dihydropteroate + diphosphate</text>
        <dbReference type="Rhea" id="RHEA:19949"/>
        <dbReference type="ChEBI" id="CHEBI:17836"/>
        <dbReference type="ChEBI" id="CHEBI:17839"/>
        <dbReference type="ChEBI" id="CHEBI:33019"/>
        <dbReference type="ChEBI" id="CHEBI:72950"/>
        <dbReference type="EC" id="2.5.1.15"/>
    </reaction>
</comment>